<name>A0A2S7ZA57_9FIRM</name>
<evidence type="ECO:0000256" key="7">
    <source>
        <dbReference type="PIRSR" id="PIRSR002854-1"/>
    </source>
</evidence>
<comment type="similarity">
    <text evidence="6">Belongs to the nlpA lipoprotein family.</text>
</comment>
<keyword evidence="4" id="KW-0564">Palmitate</keyword>
<organism evidence="9 10">
    <name type="scientific">Veillonella denticariosi JCM 15641</name>
    <dbReference type="NCBI Taxonomy" id="1298594"/>
    <lineage>
        <taxon>Bacteria</taxon>
        <taxon>Bacillati</taxon>
        <taxon>Bacillota</taxon>
        <taxon>Negativicutes</taxon>
        <taxon>Veillonellales</taxon>
        <taxon>Veillonellaceae</taxon>
        <taxon>Veillonella</taxon>
    </lineage>
</organism>
<dbReference type="Gene3D" id="3.40.190.10">
    <property type="entry name" value="Periplasmic binding protein-like II"/>
    <property type="match status" value="2"/>
</dbReference>
<feature type="lipid moiety-binding region" description="S-diacylglycerol cysteine" evidence="7">
    <location>
        <position position="22"/>
    </location>
</feature>
<evidence type="ECO:0000256" key="8">
    <source>
        <dbReference type="SAM" id="SignalP"/>
    </source>
</evidence>
<dbReference type="SUPFAM" id="SSF53850">
    <property type="entry name" value="Periplasmic binding protein-like II"/>
    <property type="match status" value="1"/>
</dbReference>
<evidence type="ECO:0000313" key="10">
    <source>
        <dbReference type="Proteomes" id="UP000237916"/>
    </source>
</evidence>
<feature type="signal peptide" evidence="8">
    <location>
        <begin position="1"/>
        <end position="21"/>
    </location>
</feature>
<evidence type="ECO:0000256" key="6">
    <source>
        <dbReference type="PIRNR" id="PIRNR002854"/>
    </source>
</evidence>
<dbReference type="InterPro" id="IPR004872">
    <property type="entry name" value="Lipoprotein_NlpA"/>
</dbReference>
<gene>
    <name evidence="9" type="ORF">VEHSUH05_03665</name>
</gene>
<dbReference type="PIRSF" id="PIRSF002854">
    <property type="entry name" value="MetQ"/>
    <property type="match status" value="1"/>
</dbReference>
<evidence type="ECO:0000256" key="3">
    <source>
        <dbReference type="ARBA" id="ARBA00023136"/>
    </source>
</evidence>
<keyword evidence="3" id="KW-0472">Membrane</keyword>
<keyword evidence="10" id="KW-1185">Reference proteome</keyword>
<dbReference type="AlphaFoldDB" id="A0A2S7ZA57"/>
<comment type="subcellular location">
    <subcellularLocation>
        <location evidence="1">Membrane</location>
        <topology evidence="1">Lipid-anchor</topology>
    </subcellularLocation>
</comment>
<reference evidence="9 10" key="1">
    <citation type="submission" date="2018-01" db="EMBL/GenBank/DDBJ databases">
        <title>Draft genome sequences of clinical isolates and type strains of oral Veillonella including Veillonella infantum sp., nov.</title>
        <authorList>
            <person name="Mashima I."/>
            <person name="Liao Y.-C."/>
            <person name="Sabharwal A."/>
            <person name="Haase E.M."/>
            <person name="Nakazawa F."/>
            <person name="Scannapieco F.A."/>
        </authorList>
    </citation>
    <scope>NUCLEOTIDE SEQUENCE [LARGE SCALE GENOMIC DNA]</scope>
    <source>
        <strain evidence="9 10">JCM 15641</strain>
    </source>
</reference>
<dbReference type="PANTHER" id="PTHR30429:SF0">
    <property type="entry name" value="METHIONINE-BINDING LIPOPROTEIN METQ"/>
    <property type="match status" value="1"/>
</dbReference>
<proteinExistence type="inferred from homology"/>
<dbReference type="PROSITE" id="PS51257">
    <property type="entry name" value="PROKAR_LIPOPROTEIN"/>
    <property type="match status" value="1"/>
</dbReference>
<sequence>MKKWLALAATAVLGASLLISGCGSSTNDTSSSSAGSSKAEVLKVAANPVPHAEILNQIKPLLAKEGVDLQIIEFTDYIQPNMALSSKEVDANFFANVPYQNNFNKDHGTNFVSFAPVHIEPLAIYSQKIKDLKDLPNGAKVAIPSDPTNSARALLLLQSAGLVTLKDPTGLTNTPFDVTSNPKNIQITELEAAQIPRSIQDLDAAVINANYALPAGLNPTKDGLFVEKADSPYANLLSVNPGDENKPVIQKLAKALQSPEVKKFIEEHYKGAIIPAF</sequence>
<evidence type="ECO:0000256" key="4">
    <source>
        <dbReference type="ARBA" id="ARBA00023139"/>
    </source>
</evidence>
<evidence type="ECO:0000256" key="1">
    <source>
        <dbReference type="ARBA" id="ARBA00004635"/>
    </source>
</evidence>
<dbReference type="STRING" id="1298594.GCA_001312465_01680"/>
<evidence type="ECO:0000256" key="2">
    <source>
        <dbReference type="ARBA" id="ARBA00022729"/>
    </source>
</evidence>
<dbReference type="GO" id="GO:0016020">
    <property type="term" value="C:membrane"/>
    <property type="evidence" value="ECO:0007669"/>
    <property type="project" value="UniProtKB-SubCell"/>
</dbReference>
<accession>A0A2S7ZA57</accession>
<comment type="caution">
    <text evidence="9">The sequence shown here is derived from an EMBL/GenBank/DDBJ whole genome shotgun (WGS) entry which is preliminary data.</text>
</comment>
<protein>
    <recommendedName>
        <fullName evidence="6">Lipoprotein</fullName>
    </recommendedName>
</protein>
<keyword evidence="5 6" id="KW-0449">Lipoprotein</keyword>
<dbReference type="CDD" id="cd13597">
    <property type="entry name" value="PBP2_lipoprotein_Tp32"/>
    <property type="match status" value="1"/>
</dbReference>
<dbReference type="OrthoDB" id="9812878at2"/>
<dbReference type="PANTHER" id="PTHR30429">
    <property type="entry name" value="D-METHIONINE-BINDING LIPOPROTEIN METQ"/>
    <property type="match status" value="1"/>
</dbReference>
<evidence type="ECO:0000313" key="9">
    <source>
        <dbReference type="EMBL" id="PQL20176.1"/>
    </source>
</evidence>
<dbReference type="Pfam" id="PF03180">
    <property type="entry name" value="Lipoprotein_9"/>
    <property type="match status" value="1"/>
</dbReference>
<dbReference type="EMBL" id="PPDB01000003">
    <property type="protein sequence ID" value="PQL20176.1"/>
    <property type="molecule type" value="Genomic_DNA"/>
</dbReference>
<dbReference type="RefSeq" id="WP_105090750.1">
    <property type="nucleotide sequence ID" value="NZ_PPDB01000003.1"/>
</dbReference>
<evidence type="ECO:0000256" key="5">
    <source>
        <dbReference type="ARBA" id="ARBA00023288"/>
    </source>
</evidence>
<keyword evidence="2 8" id="KW-0732">Signal</keyword>
<dbReference type="Proteomes" id="UP000237916">
    <property type="component" value="Unassembled WGS sequence"/>
</dbReference>
<feature type="chain" id="PRO_5039661689" description="Lipoprotein" evidence="8">
    <location>
        <begin position="22"/>
        <end position="277"/>
    </location>
</feature>